<dbReference type="PANTHER" id="PTHR35561:SF1">
    <property type="entry name" value="RNA 2',3'-CYCLIC PHOSPHODIESTERASE"/>
    <property type="match status" value="1"/>
</dbReference>
<keyword evidence="4" id="KW-0436">Ligase</keyword>
<dbReference type="OrthoDB" id="9787070at2"/>
<dbReference type="HAMAP" id="MF_01940">
    <property type="entry name" value="RNA_CPDase"/>
    <property type="match status" value="1"/>
</dbReference>
<dbReference type="AlphaFoldDB" id="A0A1I4CFH6"/>
<comment type="similarity">
    <text evidence="2">Belongs to the 2H phosphoesterase superfamily. ThpR family.</text>
</comment>
<dbReference type="Proteomes" id="UP000199025">
    <property type="component" value="Unassembled WGS sequence"/>
</dbReference>
<dbReference type="InterPro" id="IPR004175">
    <property type="entry name" value="RNA_CPDase"/>
</dbReference>
<dbReference type="InterPro" id="IPR009097">
    <property type="entry name" value="Cyclic_Pdiesterase"/>
</dbReference>
<dbReference type="NCBIfam" id="TIGR02258">
    <property type="entry name" value="2_5_ligase"/>
    <property type="match status" value="1"/>
</dbReference>
<feature type="domain" description="Phosphoesterase HXTX" evidence="3">
    <location>
        <begin position="15"/>
        <end position="81"/>
    </location>
</feature>
<keyword evidence="1 2" id="KW-0378">Hydrolase</keyword>
<accession>A0A1I4CFH6</accession>
<keyword evidence="5" id="KW-1185">Reference proteome</keyword>
<dbReference type="SUPFAM" id="SSF55144">
    <property type="entry name" value="LigT-like"/>
    <property type="match status" value="1"/>
</dbReference>
<dbReference type="GO" id="GO:0016874">
    <property type="term" value="F:ligase activity"/>
    <property type="evidence" value="ECO:0007669"/>
    <property type="project" value="UniProtKB-KW"/>
</dbReference>
<dbReference type="GO" id="GO:0004113">
    <property type="term" value="F:2',3'-cyclic-nucleotide 3'-phosphodiesterase activity"/>
    <property type="evidence" value="ECO:0007669"/>
    <property type="project" value="InterPro"/>
</dbReference>
<reference evidence="4 5" key="1">
    <citation type="submission" date="2016-10" db="EMBL/GenBank/DDBJ databases">
        <authorList>
            <person name="de Groot N.N."/>
        </authorList>
    </citation>
    <scope>NUCLEOTIDE SEQUENCE [LARGE SCALE GENOMIC DNA]</scope>
    <source>
        <strain evidence="4 5">DSM 44468</strain>
    </source>
</reference>
<dbReference type="Pfam" id="PF02834">
    <property type="entry name" value="LigT_PEase"/>
    <property type="match status" value="1"/>
</dbReference>
<dbReference type="InterPro" id="IPR014051">
    <property type="entry name" value="Phosphoesterase_HXTX"/>
</dbReference>
<feature type="active site" description="Proton acceptor" evidence="2">
    <location>
        <position position="109"/>
    </location>
</feature>
<dbReference type="PANTHER" id="PTHR35561">
    <property type="entry name" value="RNA 2',3'-CYCLIC PHOSPHODIESTERASE"/>
    <property type="match status" value="1"/>
</dbReference>
<dbReference type="STRING" id="115433.SAMN05421835_13412"/>
<evidence type="ECO:0000313" key="4">
    <source>
        <dbReference type="EMBL" id="SFK79029.1"/>
    </source>
</evidence>
<dbReference type="RefSeq" id="WP_091515968.1">
    <property type="nucleotide sequence ID" value="NZ_FORP01000034.1"/>
</dbReference>
<evidence type="ECO:0000313" key="5">
    <source>
        <dbReference type="Proteomes" id="UP000199025"/>
    </source>
</evidence>
<dbReference type="GO" id="GO:0008664">
    <property type="term" value="F:RNA 2',3'-cyclic 3'-phosphodiesterase activity"/>
    <property type="evidence" value="ECO:0007669"/>
    <property type="project" value="UniProtKB-EC"/>
</dbReference>
<comment type="catalytic activity">
    <reaction evidence="2">
        <text>a 3'-end 2',3'-cyclophospho-ribonucleotide-RNA + H2O = a 3'-end 2'-phospho-ribonucleotide-RNA + H(+)</text>
        <dbReference type="Rhea" id="RHEA:11828"/>
        <dbReference type="Rhea" id="RHEA-COMP:10464"/>
        <dbReference type="Rhea" id="RHEA-COMP:17353"/>
        <dbReference type="ChEBI" id="CHEBI:15377"/>
        <dbReference type="ChEBI" id="CHEBI:15378"/>
        <dbReference type="ChEBI" id="CHEBI:83064"/>
        <dbReference type="ChEBI" id="CHEBI:173113"/>
        <dbReference type="EC" id="3.1.4.58"/>
    </reaction>
</comment>
<evidence type="ECO:0000256" key="1">
    <source>
        <dbReference type="ARBA" id="ARBA00022801"/>
    </source>
</evidence>
<protein>
    <recommendedName>
        <fullName evidence="2">RNA 2',3'-cyclic phosphodiesterase</fullName>
        <shortName evidence="2">RNA 2',3'-CPDase</shortName>
        <ecNumber evidence="2">3.1.4.58</ecNumber>
    </recommendedName>
</protein>
<sequence length="172" mass="18652">MLLFSALLPPDQVVRSLRAHLAPLQEEVTAPRWVPPRQWHVTLGFYGEADPDERVEWLTKALAGHHAPTLRLQGAGAFSRVLYLGVYSEGLTELATAAGAGDERPYLPHLTIARTEGDVPAELPKRLGGYVSEPWTALEAVLMRSELTGSGSRYSIVARFPLESRQAGGGAA</sequence>
<dbReference type="EMBL" id="FORP01000034">
    <property type="protein sequence ID" value="SFK79029.1"/>
    <property type="molecule type" value="Genomic_DNA"/>
</dbReference>
<feature type="short sequence motif" description="HXTX 1" evidence="2">
    <location>
        <begin position="40"/>
        <end position="43"/>
    </location>
</feature>
<name>A0A1I4CFH6_9PSEU</name>
<evidence type="ECO:0000256" key="2">
    <source>
        <dbReference type="HAMAP-Rule" id="MF_01940"/>
    </source>
</evidence>
<feature type="active site" description="Proton donor" evidence="2">
    <location>
        <position position="40"/>
    </location>
</feature>
<evidence type="ECO:0000259" key="3">
    <source>
        <dbReference type="Pfam" id="PF02834"/>
    </source>
</evidence>
<gene>
    <name evidence="4" type="ORF">SAMN05421835_13412</name>
</gene>
<dbReference type="Gene3D" id="3.90.1140.10">
    <property type="entry name" value="Cyclic phosphodiesterase"/>
    <property type="match status" value="1"/>
</dbReference>
<comment type="function">
    <text evidence="2">Hydrolyzes RNA 2',3'-cyclic phosphodiester to an RNA 2'-phosphomonoester.</text>
</comment>
<dbReference type="EC" id="3.1.4.58" evidence="2"/>
<feature type="short sequence motif" description="HXTX 2" evidence="2">
    <location>
        <begin position="109"/>
        <end position="112"/>
    </location>
</feature>
<proteinExistence type="inferred from homology"/>
<organism evidence="4 5">
    <name type="scientific">Amycolatopsis sacchari</name>
    <dbReference type="NCBI Taxonomy" id="115433"/>
    <lineage>
        <taxon>Bacteria</taxon>
        <taxon>Bacillati</taxon>
        <taxon>Actinomycetota</taxon>
        <taxon>Actinomycetes</taxon>
        <taxon>Pseudonocardiales</taxon>
        <taxon>Pseudonocardiaceae</taxon>
        <taxon>Amycolatopsis</taxon>
    </lineage>
</organism>